<gene>
    <name evidence="2" type="ORF">GTQ38_06690</name>
</gene>
<reference evidence="2 3" key="1">
    <citation type="submission" date="2020-01" db="EMBL/GenBank/DDBJ databases">
        <title>Bacteria diversity of Porities sp.</title>
        <authorList>
            <person name="Wang G."/>
        </authorList>
    </citation>
    <scope>NUCLEOTIDE SEQUENCE [LARGE SCALE GENOMIC DNA]</scope>
    <source>
        <strain evidence="2 3">R33</strain>
    </source>
</reference>
<keyword evidence="3" id="KW-1185">Reference proteome</keyword>
<evidence type="ECO:0000313" key="2">
    <source>
        <dbReference type="EMBL" id="NAS11682.1"/>
    </source>
</evidence>
<dbReference type="RefSeq" id="WP_161434693.1">
    <property type="nucleotide sequence ID" value="NZ_WXYO01000002.1"/>
</dbReference>
<protein>
    <recommendedName>
        <fullName evidence="4">DUF4412 domain-containing protein</fullName>
    </recommendedName>
</protein>
<sequence>MKRVLLIPILALFSAVLHGQTSLKYSLKEGDTFTIKQSAQQLITQEIDGAAHEITNTIDGIMEFRVLGETEDNYSVAVTFKDLNLSMSSSIQGTLMDVKAGDVTSEDPQSKIFNSLLNTPVQIILAKNGDVLEVNGGDSLVAKMAKASGVEDQFTLNMMKKSLEKEFGSEALSNSYKQMTYIYPDDDKEVGESWENEYSGKLATKNVWTLDKVTETETDLSCKADVVMDLKEPATTMKLTGTQDTQVTADSESGFILKMTVEGISEGTSTLAQMGDQEIPTTIKSLITYELIDNL</sequence>
<dbReference type="Pfam" id="PF19777">
    <property type="entry name" value="DUF6263"/>
    <property type="match status" value="1"/>
</dbReference>
<dbReference type="AlphaFoldDB" id="A0A6L9EAR9"/>
<evidence type="ECO:0008006" key="4">
    <source>
        <dbReference type="Google" id="ProtNLM"/>
    </source>
</evidence>
<dbReference type="EMBL" id="WXYO01000002">
    <property type="protein sequence ID" value="NAS11682.1"/>
    <property type="molecule type" value="Genomic_DNA"/>
</dbReference>
<feature type="chain" id="PRO_5026955888" description="DUF4412 domain-containing protein" evidence="1">
    <location>
        <begin position="20"/>
        <end position="295"/>
    </location>
</feature>
<comment type="caution">
    <text evidence="2">The sequence shown here is derived from an EMBL/GenBank/DDBJ whole genome shotgun (WGS) entry which is preliminary data.</text>
</comment>
<dbReference type="Proteomes" id="UP000475249">
    <property type="component" value="Unassembled WGS sequence"/>
</dbReference>
<name>A0A6L9EAR9_9FLAO</name>
<evidence type="ECO:0000313" key="3">
    <source>
        <dbReference type="Proteomes" id="UP000475249"/>
    </source>
</evidence>
<keyword evidence="1" id="KW-0732">Signal</keyword>
<dbReference type="InterPro" id="IPR046230">
    <property type="entry name" value="DUF6263"/>
</dbReference>
<evidence type="ECO:0000256" key="1">
    <source>
        <dbReference type="SAM" id="SignalP"/>
    </source>
</evidence>
<organism evidence="2 3">
    <name type="scientific">Poritiphilus flavus</name>
    <dbReference type="NCBI Taxonomy" id="2697053"/>
    <lineage>
        <taxon>Bacteria</taxon>
        <taxon>Pseudomonadati</taxon>
        <taxon>Bacteroidota</taxon>
        <taxon>Flavobacteriia</taxon>
        <taxon>Flavobacteriales</taxon>
        <taxon>Flavobacteriaceae</taxon>
        <taxon>Poritiphilus</taxon>
    </lineage>
</organism>
<feature type="signal peptide" evidence="1">
    <location>
        <begin position="1"/>
        <end position="19"/>
    </location>
</feature>
<proteinExistence type="predicted"/>
<accession>A0A6L9EAR9</accession>